<evidence type="ECO:0000256" key="2">
    <source>
        <dbReference type="ARBA" id="ARBA00022723"/>
    </source>
</evidence>
<dbReference type="SMART" id="SM00355">
    <property type="entry name" value="ZnF_C2H2"/>
    <property type="match status" value="4"/>
</dbReference>
<keyword evidence="5" id="KW-0862">Zinc</keyword>
<dbReference type="PROSITE" id="PS00028">
    <property type="entry name" value="ZINC_FINGER_C2H2_1"/>
    <property type="match status" value="4"/>
</dbReference>
<keyword evidence="4 7" id="KW-0863">Zinc-finger</keyword>
<dbReference type="STRING" id="597456.A0A0L7R8Z2"/>
<feature type="domain" description="C2H2-type" evidence="8">
    <location>
        <begin position="457"/>
        <end position="486"/>
    </location>
</feature>
<keyword evidence="2" id="KW-0479">Metal-binding</keyword>
<feature type="domain" description="C2H2-type" evidence="8">
    <location>
        <begin position="521"/>
        <end position="547"/>
    </location>
</feature>
<feature type="non-terminal residue" evidence="9">
    <location>
        <position position="1"/>
    </location>
</feature>
<dbReference type="GO" id="GO:0008270">
    <property type="term" value="F:zinc ion binding"/>
    <property type="evidence" value="ECO:0007669"/>
    <property type="project" value="UniProtKB-KW"/>
</dbReference>
<dbReference type="PANTHER" id="PTHR24394:SF29">
    <property type="entry name" value="MYONEURIN"/>
    <property type="match status" value="1"/>
</dbReference>
<evidence type="ECO:0000259" key="8">
    <source>
        <dbReference type="PROSITE" id="PS50157"/>
    </source>
</evidence>
<evidence type="ECO:0000256" key="7">
    <source>
        <dbReference type="PROSITE-ProRule" id="PRU00042"/>
    </source>
</evidence>
<dbReference type="Gene3D" id="3.30.160.60">
    <property type="entry name" value="Classic Zinc Finger"/>
    <property type="match status" value="2"/>
</dbReference>
<gene>
    <name evidence="9" type="ORF">WH47_12574</name>
</gene>
<dbReference type="AlphaFoldDB" id="A0A0L7R8Z2"/>
<name>A0A0L7R8Z2_9HYME</name>
<proteinExistence type="predicted"/>
<evidence type="ECO:0000256" key="1">
    <source>
        <dbReference type="ARBA" id="ARBA00004123"/>
    </source>
</evidence>
<keyword evidence="6" id="KW-0539">Nucleus</keyword>
<dbReference type="InterPro" id="IPR036236">
    <property type="entry name" value="Znf_C2H2_sf"/>
</dbReference>
<keyword evidence="3" id="KW-0677">Repeat</keyword>
<dbReference type="PROSITE" id="PS50157">
    <property type="entry name" value="ZINC_FINGER_C2H2_2"/>
    <property type="match status" value="3"/>
</dbReference>
<reference evidence="9 10" key="1">
    <citation type="submission" date="2015-07" db="EMBL/GenBank/DDBJ databases">
        <title>The genome of Habropoda laboriosa.</title>
        <authorList>
            <person name="Pan H."/>
            <person name="Kapheim K."/>
        </authorList>
    </citation>
    <scope>NUCLEOTIDE SEQUENCE [LARGE SCALE GENOMIC DNA]</scope>
    <source>
        <strain evidence="9">0110345459</strain>
    </source>
</reference>
<evidence type="ECO:0000256" key="6">
    <source>
        <dbReference type="ARBA" id="ARBA00023242"/>
    </source>
</evidence>
<dbReference type="EMBL" id="KQ414629">
    <property type="protein sequence ID" value="KOC67303.1"/>
    <property type="molecule type" value="Genomic_DNA"/>
</dbReference>
<dbReference type="Pfam" id="PF00096">
    <property type="entry name" value="zf-C2H2"/>
    <property type="match status" value="1"/>
</dbReference>
<dbReference type="Proteomes" id="UP000053825">
    <property type="component" value="Unassembled WGS sequence"/>
</dbReference>
<evidence type="ECO:0000256" key="5">
    <source>
        <dbReference type="ARBA" id="ARBA00022833"/>
    </source>
</evidence>
<feature type="domain" description="C2H2-type" evidence="8">
    <location>
        <begin position="486"/>
        <end position="514"/>
    </location>
</feature>
<evidence type="ECO:0000256" key="3">
    <source>
        <dbReference type="ARBA" id="ARBA00022737"/>
    </source>
</evidence>
<organism evidence="9 10">
    <name type="scientific">Habropoda laboriosa</name>
    <dbReference type="NCBI Taxonomy" id="597456"/>
    <lineage>
        <taxon>Eukaryota</taxon>
        <taxon>Metazoa</taxon>
        <taxon>Ecdysozoa</taxon>
        <taxon>Arthropoda</taxon>
        <taxon>Hexapoda</taxon>
        <taxon>Insecta</taxon>
        <taxon>Pterygota</taxon>
        <taxon>Neoptera</taxon>
        <taxon>Endopterygota</taxon>
        <taxon>Hymenoptera</taxon>
        <taxon>Apocrita</taxon>
        <taxon>Aculeata</taxon>
        <taxon>Apoidea</taxon>
        <taxon>Anthophila</taxon>
        <taxon>Apidae</taxon>
        <taxon>Habropoda</taxon>
    </lineage>
</organism>
<dbReference type="InterPro" id="IPR013087">
    <property type="entry name" value="Znf_C2H2_type"/>
</dbReference>
<evidence type="ECO:0000313" key="9">
    <source>
        <dbReference type="EMBL" id="KOC67303.1"/>
    </source>
</evidence>
<dbReference type="OrthoDB" id="10039931at2759"/>
<dbReference type="PANTHER" id="PTHR24394">
    <property type="entry name" value="ZINC FINGER PROTEIN"/>
    <property type="match status" value="1"/>
</dbReference>
<evidence type="ECO:0000313" key="10">
    <source>
        <dbReference type="Proteomes" id="UP000053825"/>
    </source>
</evidence>
<dbReference type="GO" id="GO:0000981">
    <property type="term" value="F:DNA-binding transcription factor activity, RNA polymerase II-specific"/>
    <property type="evidence" value="ECO:0007669"/>
    <property type="project" value="TreeGrafter"/>
</dbReference>
<dbReference type="GO" id="GO:0005634">
    <property type="term" value="C:nucleus"/>
    <property type="evidence" value="ECO:0007669"/>
    <property type="project" value="UniProtKB-SubCell"/>
</dbReference>
<keyword evidence="10" id="KW-1185">Reference proteome</keyword>
<comment type="subcellular location">
    <subcellularLocation>
        <location evidence="1">Nucleus</location>
    </subcellularLocation>
</comment>
<sequence>IHHKTTMDQQMLIFNKTSRTVPNILKSSLKLPRTFVDVRNLDENVHITGALSKHSLSQNIFVKKENKHKRISHKRKQELTFLNIWHDLPNWNVPSFADDKKEMLGENIFHTSTKLEASTQRKKLKQCTKNQSKKQGISVLRNEQKENPLLPVTYNVSTDFSSECQALSSLQDIESKHFQDSIDFSSNEIFNKFNYEFYDNISLDSLRWHITDSDETCTSLSTTCDNDIYEKAYDINANEIDIFDTTVYQPFMQNKLNKENISINQSLMFSEYQDEDTLSNDKNLKCSSGSCCAYCFGNCASNWITNSGVHTLTKDKLLAEMPNEKSQIKINDLNLNVTKPKPSIYVIDDTFKKLNSENTYASTIDTENLLQYADNIDSPLAQFTSCQNEKGTETEMYIDTTCTQEKQKFNAISNSSEEIDFNDILDMFQCLSCPLTFSNARTMAMHRAGAHGGMYVILCEACGRLFNRKYHFNRHVIDCRHSKEVFKCDICMRKYRHKSSLVHHLKIAHHDHYTRNDSPKFTCNVCNKVYSRFGCFENHMKSHKNAW</sequence>
<accession>A0A0L7R8Z2</accession>
<evidence type="ECO:0000256" key="4">
    <source>
        <dbReference type="ARBA" id="ARBA00022771"/>
    </source>
</evidence>
<protein>
    <submittedName>
        <fullName evidence="9">Vascular endothelial zinc finger 1</fullName>
    </submittedName>
</protein>
<dbReference type="SUPFAM" id="SSF57667">
    <property type="entry name" value="beta-beta-alpha zinc fingers"/>
    <property type="match status" value="2"/>
</dbReference>